<keyword evidence="1" id="KW-0732">Signal</keyword>
<dbReference type="RefSeq" id="WP_199600823.1">
    <property type="nucleotide sequence ID" value="NZ_JAEHJZ010000034.1"/>
</dbReference>
<evidence type="ECO:0000313" key="2">
    <source>
        <dbReference type="EMBL" id="MBJ7881806.1"/>
    </source>
</evidence>
<dbReference type="AlphaFoldDB" id="A0A934NI89"/>
<accession>A0A934NI89</accession>
<proteinExistence type="predicted"/>
<feature type="chain" id="PRO_5037896280" description="Lipocalin-like domain-containing protein" evidence="1">
    <location>
        <begin position="20"/>
        <end position="168"/>
    </location>
</feature>
<comment type="caution">
    <text evidence="2">The sequence shown here is derived from an EMBL/GenBank/DDBJ whole genome shotgun (WGS) entry which is preliminary data.</text>
</comment>
<organism evidence="2 3">
    <name type="scientific">Gelidibacter salicanalis</name>
    <dbReference type="NCBI Taxonomy" id="291193"/>
    <lineage>
        <taxon>Bacteria</taxon>
        <taxon>Pseudomonadati</taxon>
        <taxon>Bacteroidota</taxon>
        <taxon>Flavobacteriia</taxon>
        <taxon>Flavobacteriales</taxon>
        <taxon>Flavobacteriaceae</taxon>
        <taxon>Gelidibacter</taxon>
    </lineage>
</organism>
<name>A0A934NI89_9FLAO</name>
<evidence type="ECO:0008006" key="4">
    <source>
        <dbReference type="Google" id="ProtNLM"/>
    </source>
</evidence>
<sequence>MRKSLCLLCFSICIFVCSACSTDDINNPILGSWKLTSWSIAIPFDLNSDAKFNTNLLDETNCEVNEVLSFDTHSLVASKNTFNPELTVSLKDGTSDKYIIKESCAEGAIGFATEYTQINAQSVSFNGAAGSVTVSTLTMVYKDAIKVYNEALTEVLETKDLTLVYEKE</sequence>
<dbReference type="Proteomes" id="UP000662373">
    <property type="component" value="Unassembled WGS sequence"/>
</dbReference>
<feature type="signal peptide" evidence="1">
    <location>
        <begin position="1"/>
        <end position="19"/>
    </location>
</feature>
<protein>
    <recommendedName>
        <fullName evidence="4">Lipocalin-like domain-containing protein</fullName>
    </recommendedName>
</protein>
<keyword evidence="3" id="KW-1185">Reference proteome</keyword>
<gene>
    <name evidence="2" type="ORF">JEM65_14300</name>
</gene>
<reference evidence="2 3" key="1">
    <citation type="submission" date="2020-09" db="EMBL/GenBank/DDBJ databases">
        <title>Draft genome of Gelidibacter salicanalis PAMC21136.</title>
        <authorList>
            <person name="Park H."/>
        </authorList>
    </citation>
    <scope>NUCLEOTIDE SEQUENCE [LARGE SCALE GENOMIC DNA]</scope>
    <source>
        <strain evidence="2 3">PAMC21136</strain>
    </source>
</reference>
<evidence type="ECO:0000256" key="1">
    <source>
        <dbReference type="SAM" id="SignalP"/>
    </source>
</evidence>
<evidence type="ECO:0000313" key="3">
    <source>
        <dbReference type="Proteomes" id="UP000662373"/>
    </source>
</evidence>
<dbReference type="EMBL" id="JAEHJZ010000034">
    <property type="protein sequence ID" value="MBJ7881806.1"/>
    <property type="molecule type" value="Genomic_DNA"/>
</dbReference>